<dbReference type="SUPFAM" id="SSF103481">
    <property type="entry name" value="Multidrug resistance efflux transporter EmrE"/>
    <property type="match status" value="2"/>
</dbReference>
<feature type="transmembrane region" description="Helical" evidence="2">
    <location>
        <begin position="179"/>
        <end position="201"/>
    </location>
</feature>
<feature type="transmembrane region" description="Helical" evidence="2">
    <location>
        <begin position="240"/>
        <end position="259"/>
    </location>
</feature>
<dbReference type="PANTHER" id="PTHR22911:SF79">
    <property type="entry name" value="MOBA-LIKE NTP TRANSFERASE DOMAIN-CONTAINING PROTEIN"/>
    <property type="match status" value="1"/>
</dbReference>
<feature type="transmembrane region" description="Helical" evidence="2">
    <location>
        <begin position="145"/>
        <end position="164"/>
    </location>
</feature>
<dbReference type="EMBL" id="JAAITT010000010">
    <property type="protein sequence ID" value="NSJ48858.1"/>
    <property type="molecule type" value="Genomic_DNA"/>
</dbReference>
<dbReference type="InterPro" id="IPR000620">
    <property type="entry name" value="EamA_dom"/>
</dbReference>
<reference evidence="5 6" key="1">
    <citation type="journal article" date="2020" name="Cell Host Microbe">
        <title>Functional and Genomic Variation between Human-Derived Isolates of Lachnospiraceae Reveals Inter- and Intra-Species Diversity.</title>
        <authorList>
            <person name="Sorbara M.T."/>
            <person name="Littmann E.R."/>
            <person name="Fontana E."/>
            <person name="Moody T.U."/>
            <person name="Kohout C.E."/>
            <person name="Gjonbalaj M."/>
            <person name="Eaton V."/>
            <person name="Seok R."/>
            <person name="Leiner I.M."/>
            <person name="Pamer E.G."/>
        </authorList>
    </citation>
    <scope>NUCLEOTIDE SEQUENCE [LARGE SCALE GENOMIC DNA]</scope>
    <source>
        <strain evidence="5 6">MSK.1.17</strain>
    </source>
</reference>
<evidence type="ECO:0000256" key="1">
    <source>
        <dbReference type="ARBA" id="ARBA00007362"/>
    </source>
</evidence>
<comment type="caution">
    <text evidence="4">The sequence shown here is derived from an EMBL/GenBank/DDBJ whole genome shotgun (WGS) entry which is preliminary data.</text>
</comment>
<keyword evidence="2" id="KW-1133">Transmembrane helix</keyword>
<comment type="similarity">
    <text evidence="1">Belongs to the EamA transporter family.</text>
</comment>
<evidence type="ECO:0000313" key="7">
    <source>
        <dbReference type="Proteomes" id="UP001299608"/>
    </source>
</evidence>
<feature type="transmembrane region" description="Helical" evidence="2">
    <location>
        <begin position="65"/>
        <end position="83"/>
    </location>
</feature>
<protein>
    <submittedName>
        <fullName evidence="4">DMT family transporter</fullName>
    </submittedName>
</protein>
<reference evidence="5" key="2">
    <citation type="submission" date="2020-02" db="EMBL/GenBank/DDBJ databases">
        <authorList>
            <person name="Littmann E."/>
            <person name="Sorbara M."/>
        </authorList>
    </citation>
    <scope>NUCLEOTIDE SEQUENCE</scope>
    <source>
        <strain evidence="5">MSK.1.17</strain>
    </source>
</reference>
<sequence>MLIGIIAVAGAATLLGIMPSMQKTLLVNGLPMNSLMFFTNLTISLVCLIMARLKGRSLKASRIQLIQALIMGASGMMFTALLLNTSYLYLPVGTAIMLNFLYPTVVCIVMGTVFREGFTKLQVAAIVVSITGMAFLTGAGGKMPLIGIVTAIASSLTYGGYLVANEKGPANELPIEAKLFYVSLPGTVIFAVLSAATGTLQAPAGGLSGWALLIGGSGLFTVSGYFLMMYGVSRLGASTAAFVSMLEPIVSVVFGTIWFDDPVTLGIVAGGCLVITSILFITFDGFLKSREQTAGQP</sequence>
<proteinExistence type="inferred from homology"/>
<dbReference type="PANTHER" id="PTHR22911">
    <property type="entry name" value="ACYL-MALONYL CONDENSING ENZYME-RELATED"/>
    <property type="match status" value="1"/>
</dbReference>
<evidence type="ECO:0000313" key="6">
    <source>
        <dbReference type="Proteomes" id="UP000669239"/>
    </source>
</evidence>
<dbReference type="EMBL" id="JAKNGE010000023">
    <property type="protein sequence ID" value="MCG4747334.1"/>
    <property type="molecule type" value="Genomic_DNA"/>
</dbReference>
<feature type="domain" description="EamA" evidence="3">
    <location>
        <begin position="146"/>
        <end position="282"/>
    </location>
</feature>
<reference evidence="4" key="3">
    <citation type="submission" date="2022-01" db="EMBL/GenBank/DDBJ databases">
        <title>Collection of gut derived symbiotic bacterial strains cultured from healthy donors.</title>
        <authorList>
            <person name="Lin H."/>
            <person name="Kohout C."/>
            <person name="Waligurski E."/>
            <person name="Pamer E.G."/>
        </authorList>
    </citation>
    <scope>NUCLEOTIDE SEQUENCE</scope>
    <source>
        <strain evidence="4">DFI.6.55</strain>
    </source>
</reference>
<organism evidence="4 7">
    <name type="scientific">Enterocloster aldenensis</name>
    <dbReference type="NCBI Taxonomy" id="358742"/>
    <lineage>
        <taxon>Bacteria</taxon>
        <taxon>Bacillati</taxon>
        <taxon>Bacillota</taxon>
        <taxon>Clostridia</taxon>
        <taxon>Lachnospirales</taxon>
        <taxon>Lachnospiraceae</taxon>
        <taxon>Enterocloster</taxon>
    </lineage>
</organism>
<feature type="transmembrane region" description="Helical" evidence="2">
    <location>
        <begin position="265"/>
        <end position="287"/>
    </location>
</feature>
<dbReference type="GO" id="GO:0016020">
    <property type="term" value="C:membrane"/>
    <property type="evidence" value="ECO:0007669"/>
    <property type="project" value="InterPro"/>
</dbReference>
<keyword evidence="6" id="KW-1185">Reference proteome</keyword>
<dbReference type="InterPro" id="IPR037185">
    <property type="entry name" value="EmrE-like"/>
</dbReference>
<dbReference type="AlphaFoldDB" id="A0AAW5BWY1"/>
<feature type="transmembrane region" description="Helical" evidence="2">
    <location>
        <begin position="89"/>
        <end position="114"/>
    </location>
</feature>
<evidence type="ECO:0000313" key="4">
    <source>
        <dbReference type="EMBL" id="MCG4747334.1"/>
    </source>
</evidence>
<name>A0AAW5BWY1_9FIRM</name>
<keyword evidence="2" id="KW-0812">Transmembrane</keyword>
<gene>
    <name evidence="5" type="ORF">G5B36_09110</name>
    <name evidence="4" type="ORF">L0N08_18060</name>
</gene>
<dbReference type="Proteomes" id="UP001299608">
    <property type="component" value="Unassembled WGS sequence"/>
</dbReference>
<accession>A0AAW5BWY1</accession>
<dbReference type="Gene3D" id="1.10.3730.20">
    <property type="match status" value="1"/>
</dbReference>
<feature type="transmembrane region" description="Helical" evidence="2">
    <location>
        <begin position="35"/>
        <end position="53"/>
    </location>
</feature>
<feature type="domain" description="EamA" evidence="3">
    <location>
        <begin position="3"/>
        <end position="137"/>
    </location>
</feature>
<dbReference type="Proteomes" id="UP000669239">
    <property type="component" value="Unassembled WGS sequence"/>
</dbReference>
<dbReference type="Pfam" id="PF00892">
    <property type="entry name" value="EamA"/>
    <property type="match status" value="2"/>
</dbReference>
<feature type="transmembrane region" description="Helical" evidence="2">
    <location>
        <begin position="207"/>
        <end position="228"/>
    </location>
</feature>
<evidence type="ECO:0000256" key="2">
    <source>
        <dbReference type="SAM" id="Phobius"/>
    </source>
</evidence>
<evidence type="ECO:0000313" key="5">
    <source>
        <dbReference type="EMBL" id="NSJ48858.1"/>
    </source>
</evidence>
<evidence type="ECO:0000259" key="3">
    <source>
        <dbReference type="Pfam" id="PF00892"/>
    </source>
</evidence>
<keyword evidence="2" id="KW-0472">Membrane</keyword>
<feature type="transmembrane region" description="Helical" evidence="2">
    <location>
        <begin position="121"/>
        <end position="139"/>
    </location>
</feature>
<dbReference type="RefSeq" id="WP_165641901.1">
    <property type="nucleotide sequence ID" value="NZ_JAAITT010000010.1"/>
</dbReference>